<feature type="signal peptide" evidence="2">
    <location>
        <begin position="1"/>
        <end position="22"/>
    </location>
</feature>
<organism evidence="3">
    <name type="scientific">Thalassiosira tenera</name>
    <dbReference type="NCBI Taxonomy" id="291031"/>
    <lineage>
        <taxon>Eukaryota</taxon>
        <taxon>Sar</taxon>
        <taxon>Stramenopiles</taxon>
        <taxon>Ochrophyta</taxon>
        <taxon>Bacillariophyta</taxon>
        <taxon>Coscinodiscophyceae</taxon>
        <taxon>Thalassiosirophycidae</taxon>
        <taxon>Thalassiosirales</taxon>
        <taxon>Thalassiosiraceae</taxon>
        <taxon>Thalassiosira</taxon>
    </lineage>
</organism>
<feature type="transmembrane region" description="Helical" evidence="1">
    <location>
        <begin position="74"/>
        <end position="94"/>
    </location>
</feature>
<proteinExistence type="predicted"/>
<gene>
    <name evidence="3" type="primary">ycf90</name>
</gene>
<keyword evidence="1" id="KW-0812">Transmembrane</keyword>
<dbReference type="EMBL" id="MW592699">
    <property type="protein sequence ID" value="UBQ35213.1"/>
    <property type="molecule type" value="Genomic_DNA"/>
</dbReference>
<sequence>MFINNLQFWLSSVLSLLINIDQETILDFLGIDNSPFNSEDYSYLLGTSQISTPVSFETFKLVVQSVWKHYQHGLGFVDIENIALFILVLRFIFLSKKYNIKTGFFITCIGLSAGYLWYMHLRDLAYYYMRTLWMCPLTHNLASEFSEIFYQQRSEFSKAGTRFDSGTLYGPIIRAFTGLTSNDNYRYDPISMIWSYLPTDIKFLSDKIYYFVTLKIIPQTYRFFDMQITQLSGMFWYTFIVRINKRYCPYLLRWHWTFLIGFDYVERPFISVQYRLIYYLNQILIPNSYFREAELVTNLLITLVAVQYIFIILGMLHALCGQYFYFPLLTENTELHIGLRPKDSIYSGGHTIWQNKRAYMISRQASSKLRKYRFGTIRSAYSKLPRLWYGWLGRGTLDDLTNEEYEQYVKDKDNKDSIQRAKRRDSKIRWQYRQERLKKRFIQFLAKFGIKFNGITEDDKGDDLYEEFKKFSKK</sequence>
<dbReference type="InterPro" id="IPR031383">
    <property type="entry name" value="Ycf90"/>
</dbReference>
<evidence type="ECO:0000256" key="1">
    <source>
        <dbReference type="SAM" id="Phobius"/>
    </source>
</evidence>
<keyword evidence="1" id="KW-1133">Transmembrane helix</keyword>
<keyword evidence="3" id="KW-0150">Chloroplast</keyword>
<keyword evidence="3" id="KW-0934">Plastid</keyword>
<evidence type="ECO:0008006" key="4">
    <source>
        <dbReference type="Google" id="ProtNLM"/>
    </source>
</evidence>
<name>A0A8K1YGZ6_9STRA</name>
<accession>A0A8K1YGZ6</accession>
<keyword evidence="2" id="KW-0732">Signal</keyword>
<evidence type="ECO:0000256" key="2">
    <source>
        <dbReference type="SAM" id="SignalP"/>
    </source>
</evidence>
<feature type="transmembrane region" description="Helical" evidence="1">
    <location>
        <begin position="100"/>
        <end position="118"/>
    </location>
</feature>
<dbReference type="RefSeq" id="YP_010215732.1">
    <property type="nucleotide sequence ID" value="NC_058878.1"/>
</dbReference>
<keyword evidence="1" id="KW-0472">Membrane</keyword>
<feature type="transmembrane region" description="Helical" evidence="1">
    <location>
        <begin position="295"/>
        <end position="319"/>
    </location>
</feature>
<dbReference type="GeneID" id="68660670"/>
<protein>
    <recommendedName>
        <fullName evidence="4">HTTM domain-containing protein</fullName>
    </recommendedName>
</protein>
<dbReference type="AlphaFoldDB" id="A0A8K1YGZ6"/>
<reference evidence="3" key="1">
    <citation type="submission" date="2021-02" db="EMBL/GenBank/DDBJ databases">
        <authorList>
            <person name="Liu K."/>
            <person name="Chen N."/>
        </authorList>
    </citation>
    <scope>NUCLEOTIDE SEQUENCE</scope>
    <source>
        <strain evidence="3">CNS00472</strain>
    </source>
</reference>
<geneLocation type="chloroplast" evidence="3"/>
<evidence type="ECO:0000313" key="3">
    <source>
        <dbReference type="EMBL" id="UBQ35213.1"/>
    </source>
</evidence>
<feature type="chain" id="PRO_5035423206" description="HTTM domain-containing protein" evidence="2">
    <location>
        <begin position="23"/>
        <end position="474"/>
    </location>
</feature>
<dbReference type="Pfam" id="PF17088">
    <property type="entry name" value="YCF90"/>
    <property type="match status" value="1"/>
</dbReference>